<dbReference type="CDD" id="cd07958">
    <property type="entry name" value="Anticodon_Ia_Leu_BEm"/>
    <property type="match status" value="1"/>
</dbReference>
<evidence type="ECO:0000256" key="2">
    <source>
        <dbReference type="ARBA" id="ARBA00022490"/>
    </source>
</evidence>
<evidence type="ECO:0000313" key="15">
    <source>
        <dbReference type="Proteomes" id="UP000178681"/>
    </source>
</evidence>
<comment type="caution">
    <text evidence="14">The sequence shown here is derived from an EMBL/GenBank/DDBJ whole genome shotgun (WGS) entry which is preliminary data.</text>
</comment>
<dbReference type="Gene3D" id="3.40.50.620">
    <property type="entry name" value="HUPs"/>
    <property type="match status" value="2"/>
</dbReference>
<dbReference type="GO" id="GO:0002161">
    <property type="term" value="F:aminoacyl-tRNA deacylase activity"/>
    <property type="evidence" value="ECO:0007669"/>
    <property type="project" value="InterPro"/>
</dbReference>
<dbReference type="InterPro" id="IPR025709">
    <property type="entry name" value="Leu_tRNA-synth_edit"/>
</dbReference>
<evidence type="ECO:0000259" key="11">
    <source>
        <dbReference type="Pfam" id="PF08264"/>
    </source>
</evidence>
<evidence type="ECO:0000256" key="9">
    <source>
        <dbReference type="HAMAP-Rule" id="MF_00049"/>
    </source>
</evidence>
<dbReference type="CDD" id="cd00812">
    <property type="entry name" value="LeuRS_core"/>
    <property type="match status" value="1"/>
</dbReference>
<comment type="catalytic activity">
    <reaction evidence="8 9">
        <text>tRNA(Leu) + L-leucine + ATP = L-leucyl-tRNA(Leu) + AMP + diphosphate</text>
        <dbReference type="Rhea" id="RHEA:11688"/>
        <dbReference type="Rhea" id="RHEA-COMP:9613"/>
        <dbReference type="Rhea" id="RHEA-COMP:9622"/>
        <dbReference type="ChEBI" id="CHEBI:30616"/>
        <dbReference type="ChEBI" id="CHEBI:33019"/>
        <dbReference type="ChEBI" id="CHEBI:57427"/>
        <dbReference type="ChEBI" id="CHEBI:78442"/>
        <dbReference type="ChEBI" id="CHEBI:78494"/>
        <dbReference type="ChEBI" id="CHEBI:456215"/>
        <dbReference type="EC" id="6.1.1.4"/>
    </reaction>
</comment>
<keyword evidence="4 9" id="KW-0547">Nucleotide-binding</keyword>
<dbReference type="SUPFAM" id="SSF52374">
    <property type="entry name" value="Nucleotidylyl transferase"/>
    <property type="match status" value="1"/>
</dbReference>
<evidence type="ECO:0000256" key="8">
    <source>
        <dbReference type="ARBA" id="ARBA00047469"/>
    </source>
</evidence>
<reference evidence="14 15" key="1">
    <citation type="journal article" date="2016" name="Nat. Commun.">
        <title>Thousands of microbial genomes shed light on interconnected biogeochemical processes in an aquifer system.</title>
        <authorList>
            <person name="Anantharaman K."/>
            <person name="Brown C.T."/>
            <person name="Hug L.A."/>
            <person name="Sharon I."/>
            <person name="Castelle C.J."/>
            <person name="Probst A.J."/>
            <person name="Thomas B.C."/>
            <person name="Singh A."/>
            <person name="Wilkins M.J."/>
            <person name="Karaoz U."/>
            <person name="Brodie E.L."/>
            <person name="Williams K.H."/>
            <person name="Hubbard S.S."/>
            <person name="Banfield J.F."/>
        </authorList>
    </citation>
    <scope>NUCLEOTIDE SEQUENCE [LARGE SCALE GENOMIC DNA]</scope>
</reference>
<dbReference type="GO" id="GO:0006429">
    <property type="term" value="P:leucyl-tRNA aminoacylation"/>
    <property type="evidence" value="ECO:0007669"/>
    <property type="project" value="UniProtKB-UniRule"/>
</dbReference>
<dbReference type="InterPro" id="IPR001412">
    <property type="entry name" value="aa-tRNA-synth_I_CS"/>
</dbReference>
<comment type="caution">
    <text evidence="9">Lacks conserved residue(s) required for the propagation of feature annotation.</text>
</comment>
<dbReference type="SUPFAM" id="SSF47323">
    <property type="entry name" value="Anticodon-binding domain of a subclass of class I aminoacyl-tRNA synthetases"/>
    <property type="match status" value="1"/>
</dbReference>
<dbReference type="Pfam" id="PF13603">
    <property type="entry name" value="tRNA-synt_1_2"/>
    <property type="match status" value="1"/>
</dbReference>
<dbReference type="GO" id="GO:0005524">
    <property type="term" value="F:ATP binding"/>
    <property type="evidence" value="ECO:0007669"/>
    <property type="project" value="UniProtKB-UniRule"/>
</dbReference>
<proteinExistence type="inferred from homology"/>
<dbReference type="PANTHER" id="PTHR43740">
    <property type="entry name" value="LEUCYL-TRNA SYNTHETASE"/>
    <property type="match status" value="1"/>
</dbReference>
<dbReference type="FunFam" id="1.10.730.10:FF:000002">
    <property type="entry name" value="Leucine--tRNA ligase"/>
    <property type="match status" value="1"/>
</dbReference>
<dbReference type="InterPro" id="IPR013155">
    <property type="entry name" value="M/V/L/I-tRNA-synth_anticd-bd"/>
</dbReference>
<dbReference type="AlphaFoldDB" id="A0A1F5Z5M1"/>
<dbReference type="SUPFAM" id="SSF50677">
    <property type="entry name" value="ValRS/IleRS/LeuRS editing domain"/>
    <property type="match status" value="1"/>
</dbReference>
<protein>
    <recommendedName>
        <fullName evidence="9">Leucine--tRNA ligase</fullName>
        <ecNumber evidence="9">6.1.1.4</ecNumber>
    </recommendedName>
    <alternativeName>
        <fullName evidence="9">Leucyl-tRNA synthetase</fullName>
        <shortName evidence="9">LeuRS</shortName>
    </alternativeName>
</protein>
<dbReference type="GO" id="GO:0004823">
    <property type="term" value="F:leucine-tRNA ligase activity"/>
    <property type="evidence" value="ECO:0007669"/>
    <property type="project" value="UniProtKB-UniRule"/>
</dbReference>
<dbReference type="Pfam" id="PF08264">
    <property type="entry name" value="Anticodon_1"/>
    <property type="match status" value="1"/>
</dbReference>
<keyword evidence="6 9" id="KW-0648">Protein biosynthesis</keyword>
<evidence type="ECO:0000256" key="5">
    <source>
        <dbReference type="ARBA" id="ARBA00022840"/>
    </source>
</evidence>
<dbReference type="GO" id="GO:0005829">
    <property type="term" value="C:cytosol"/>
    <property type="evidence" value="ECO:0007669"/>
    <property type="project" value="TreeGrafter"/>
</dbReference>
<dbReference type="NCBIfam" id="TIGR00396">
    <property type="entry name" value="leuS_bact"/>
    <property type="match status" value="1"/>
</dbReference>
<dbReference type="PROSITE" id="PS00178">
    <property type="entry name" value="AA_TRNA_LIGASE_I"/>
    <property type="match status" value="1"/>
</dbReference>
<dbReference type="InterPro" id="IPR009008">
    <property type="entry name" value="Val/Leu/Ile-tRNA-synth_edit"/>
</dbReference>
<comment type="similarity">
    <text evidence="1 9 10">Belongs to the class-I aminoacyl-tRNA synthetase family.</text>
</comment>
<gene>
    <name evidence="9" type="primary">leuS</name>
    <name evidence="14" type="ORF">A2872_02075</name>
</gene>
<comment type="subcellular location">
    <subcellularLocation>
        <location evidence="9">Cytoplasm</location>
    </subcellularLocation>
</comment>
<keyword evidence="3 9" id="KW-0436">Ligase</keyword>
<keyword evidence="7 9" id="KW-0030">Aminoacyl-tRNA synthetase</keyword>
<dbReference type="PRINTS" id="PR00985">
    <property type="entry name" value="TRNASYNTHLEU"/>
</dbReference>
<dbReference type="Gene3D" id="1.10.730.10">
    <property type="entry name" value="Isoleucyl-tRNA Synthetase, Domain 1"/>
    <property type="match status" value="1"/>
</dbReference>
<evidence type="ECO:0000259" key="12">
    <source>
        <dbReference type="Pfam" id="PF09334"/>
    </source>
</evidence>
<dbReference type="InterPro" id="IPR015413">
    <property type="entry name" value="Methionyl/Leucyl_tRNA_Synth"/>
</dbReference>
<dbReference type="EMBL" id="MFJG01000002">
    <property type="protein sequence ID" value="OGG07729.1"/>
    <property type="molecule type" value="Genomic_DNA"/>
</dbReference>
<name>A0A1F5Z5M1_9BACT</name>
<accession>A0A1F5Z5M1</accession>
<dbReference type="EC" id="6.1.1.4" evidence="9"/>
<dbReference type="STRING" id="1798377.A2872_02075"/>
<evidence type="ECO:0000256" key="1">
    <source>
        <dbReference type="ARBA" id="ARBA00005594"/>
    </source>
</evidence>
<keyword evidence="5 9" id="KW-0067">ATP-binding</keyword>
<dbReference type="HAMAP" id="MF_00049_B">
    <property type="entry name" value="Leu_tRNA_synth_B"/>
    <property type="match status" value="1"/>
</dbReference>
<feature type="binding site" evidence="9">
    <location>
        <position position="594"/>
    </location>
    <ligand>
        <name>ATP</name>
        <dbReference type="ChEBI" id="CHEBI:30616"/>
    </ligand>
</feature>
<evidence type="ECO:0000313" key="14">
    <source>
        <dbReference type="EMBL" id="OGG07729.1"/>
    </source>
</evidence>
<feature type="domain" description="Methionyl/Leucyl tRNA synthetase" evidence="12">
    <location>
        <begin position="566"/>
        <end position="632"/>
    </location>
</feature>
<evidence type="ECO:0000256" key="6">
    <source>
        <dbReference type="ARBA" id="ARBA00022917"/>
    </source>
</evidence>
<evidence type="ECO:0000256" key="4">
    <source>
        <dbReference type="ARBA" id="ARBA00022741"/>
    </source>
</evidence>
<feature type="domain" description="Leucyl-tRNA synthetase editing" evidence="13">
    <location>
        <begin position="220"/>
        <end position="414"/>
    </location>
</feature>
<organism evidence="14 15">
    <name type="scientific">Candidatus Gottesmanbacteria bacterium RIFCSPHIGHO2_01_FULL_42_12</name>
    <dbReference type="NCBI Taxonomy" id="1798377"/>
    <lineage>
        <taxon>Bacteria</taxon>
        <taxon>Candidatus Gottesmaniibacteriota</taxon>
    </lineage>
</organism>
<evidence type="ECO:0000256" key="10">
    <source>
        <dbReference type="RuleBase" id="RU363039"/>
    </source>
</evidence>
<dbReference type="Proteomes" id="UP000178681">
    <property type="component" value="Unassembled WGS sequence"/>
</dbReference>
<sequence length="825" mass="94274">MDKYDHKTVESKWQKVWEENKLNVTDIKGAKKPFYNLWMFPYPSAEGLHVGHAFASTASDIYGRFKRFQGYDVFQPIGYDSFGIHSENFALKIGEHPKKFTDRATKNYERQLRAMGHIYDWTKTVTTSDPSYYKWTQWIFLQMFKKGLAYRGKGLVNFCPKCKTVLSDEQVINDKCERCGTVVEKKEMEQWFFKITAYADRLLKNLDDLDWTTKIKLTQKNWIGKSEGVHVEFEIENSDQKIKVFTTAHDTIYGVTFMVISPEYAKKVINLVSEINRSEVEKYIKSSLEKSETERTNDTKIKTGVPTGINVINPFSESKVPIFVADYVLSSYGTGAVMGVPGHDARDHEFAKKYNLPIIPVVKPIDPTIKTESDGFWNYADIKHNLAEKGILFNSGILDGLNSKEARKKIETEIEKRKIGEKVVNYHLRDWLISRQRYWGPPIPMINCPKCGWIPVLEKDLPVLLPDISDYQPEGNGKGPLANHPDFYQTKCPQCRGDAERETDVSDTFLDSSWYELRYPSIGSSNVPFDRDITKKWLPVDMYMGGAEHAVLHLMYFRFVTMVLKDLGHIDFEEPTKSFFAHGLIIKDGAKMSKSRGNVVNPDEYIARYGADALRLYFMFMGPVWEGGDFRDAGMEGMRRWVERVYRTVSEIKLAENPDKKVENDLAKLIKKAESDFESRHYNTIIAKMMEFVNLVTAENLSLTADQIKKFLVVLAPIAPHLAEELYQRATDYSLQTTEKSSVVSSQKSVDSIHRQSWPVVGEIAEESSVIAVMVNGKLRSTTSPGDQKTVESAAKSDPKVTKYLDGQTVKKVVFVPGKVINFVV</sequence>
<dbReference type="InterPro" id="IPR014729">
    <property type="entry name" value="Rossmann-like_a/b/a_fold"/>
</dbReference>
<feature type="short sequence motif" description="'KMSKS' region" evidence="9">
    <location>
        <begin position="591"/>
        <end position="595"/>
    </location>
</feature>
<evidence type="ECO:0000259" key="13">
    <source>
        <dbReference type="Pfam" id="PF13603"/>
    </source>
</evidence>
<dbReference type="InterPro" id="IPR002302">
    <property type="entry name" value="Leu-tRNA-ligase"/>
</dbReference>
<dbReference type="InterPro" id="IPR009080">
    <property type="entry name" value="tRNAsynth_Ia_anticodon-bd"/>
</dbReference>
<evidence type="ECO:0000256" key="7">
    <source>
        <dbReference type="ARBA" id="ARBA00023146"/>
    </source>
</evidence>
<dbReference type="PANTHER" id="PTHR43740:SF2">
    <property type="entry name" value="LEUCINE--TRNA LIGASE, MITOCHONDRIAL"/>
    <property type="match status" value="1"/>
</dbReference>
<dbReference type="Pfam" id="PF09334">
    <property type="entry name" value="tRNA-synt_1g"/>
    <property type="match status" value="1"/>
</dbReference>
<feature type="domain" description="Methionyl/Valyl/Leucyl/Isoleucyl-tRNA synthetase anticodon-binding" evidence="11">
    <location>
        <begin position="659"/>
        <end position="783"/>
    </location>
</feature>
<keyword evidence="2 9" id="KW-0963">Cytoplasm</keyword>
<evidence type="ECO:0000256" key="3">
    <source>
        <dbReference type="ARBA" id="ARBA00022598"/>
    </source>
</evidence>